<dbReference type="CDD" id="cd04301">
    <property type="entry name" value="NAT_SF"/>
    <property type="match status" value="1"/>
</dbReference>
<feature type="domain" description="N-acetyltransferase" evidence="1">
    <location>
        <begin position="15"/>
        <end position="153"/>
    </location>
</feature>
<evidence type="ECO:0000313" key="2">
    <source>
        <dbReference type="EMBL" id="QGK71396.1"/>
    </source>
</evidence>
<keyword evidence="3" id="KW-1185">Reference proteome</keyword>
<evidence type="ECO:0000313" key="3">
    <source>
        <dbReference type="Proteomes" id="UP000371041"/>
    </source>
</evidence>
<dbReference type="EMBL" id="CP045929">
    <property type="protein sequence ID" value="QGK71396.1"/>
    <property type="molecule type" value="Genomic_DNA"/>
</dbReference>
<dbReference type="Gene3D" id="3.40.630.90">
    <property type="match status" value="1"/>
</dbReference>
<proteinExistence type="predicted"/>
<dbReference type="Gene3D" id="3.40.630.30">
    <property type="match status" value="1"/>
</dbReference>
<reference evidence="3" key="1">
    <citation type="submission" date="2019-11" db="EMBL/GenBank/DDBJ databases">
        <title>The complete genome sequence of Saccharopolyspora sp. E2A.</title>
        <authorList>
            <person name="Zhang G."/>
        </authorList>
    </citation>
    <scope>NUCLEOTIDE SEQUENCE [LARGE SCALE GENOMIC DNA]</scope>
    <source>
        <strain evidence="3">E2A</strain>
    </source>
</reference>
<dbReference type="Proteomes" id="UP000371041">
    <property type="component" value="Chromosome"/>
</dbReference>
<dbReference type="Pfam" id="PF13673">
    <property type="entry name" value="Acetyltransf_10"/>
    <property type="match status" value="1"/>
</dbReference>
<dbReference type="InterPro" id="IPR052729">
    <property type="entry name" value="Acyl/Acetyltrans_Enzymes"/>
</dbReference>
<dbReference type="AlphaFoldDB" id="A0A5Q3QDG1"/>
<keyword evidence="2" id="KW-0808">Transferase</keyword>
<evidence type="ECO:0000259" key="1">
    <source>
        <dbReference type="PROSITE" id="PS51186"/>
    </source>
</evidence>
<dbReference type="PROSITE" id="PS51186">
    <property type="entry name" value="GNAT"/>
    <property type="match status" value="1"/>
</dbReference>
<dbReference type="PANTHER" id="PTHR47237">
    <property type="entry name" value="SLL0310 PROTEIN"/>
    <property type="match status" value="1"/>
</dbReference>
<name>A0A5Q3QDG1_9PSEU</name>
<dbReference type="PANTHER" id="PTHR47237:SF2">
    <property type="entry name" value="BLL4206 PROTEIN"/>
    <property type="match status" value="1"/>
</dbReference>
<gene>
    <name evidence="2" type="ORF">GIY23_19425</name>
</gene>
<dbReference type="KEGG" id="sace:GIY23_19425"/>
<accession>A0A5Q3QDG1</accession>
<dbReference type="Pfam" id="PF18014">
    <property type="entry name" value="Acetyltransf_18"/>
    <property type="match status" value="1"/>
</dbReference>
<dbReference type="InterPro" id="IPR041496">
    <property type="entry name" value="YitH/HolE_GNAT"/>
</dbReference>
<dbReference type="SUPFAM" id="SSF55729">
    <property type="entry name" value="Acyl-CoA N-acyltransferases (Nat)"/>
    <property type="match status" value="1"/>
</dbReference>
<dbReference type="GO" id="GO:0016747">
    <property type="term" value="F:acyltransferase activity, transferring groups other than amino-acyl groups"/>
    <property type="evidence" value="ECO:0007669"/>
    <property type="project" value="InterPro"/>
</dbReference>
<organism evidence="2 3">
    <name type="scientific">Allosaccharopolyspora coralli</name>
    <dbReference type="NCBI Taxonomy" id="2665642"/>
    <lineage>
        <taxon>Bacteria</taxon>
        <taxon>Bacillati</taxon>
        <taxon>Actinomycetota</taxon>
        <taxon>Actinomycetes</taxon>
        <taxon>Pseudonocardiales</taxon>
        <taxon>Pseudonocardiaceae</taxon>
        <taxon>Allosaccharopolyspora</taxon>
    </lineage>
</organism>
<dbReference type="InterPro" id="IPR016181">
    <property type="entry name" value="Acyl_CoA_acyltransferase"/>
</dbReference>
<sequence>MRPLTRTRSGDTPIVRIETLTERGLPQCLALARDREWLAEDAKWRMLFEVATVLGVRDDSGAVIATVAHARPTTSLDFVGMLLVASEHEQRGIGRALMRHVLDRSWPRPVLLHATPRGRPLYDSLGFAEVGATGTYFRRPEPTSGVGRSRPATPADRDAIVDLDARIYGDARPELVERLPRFAEQVRVLERCGQLAGYVAAWRNVDGLVVGPLAARTAEAAQDLVADVLRDSTAPVRLDLDRAQPEMHEWATAQGFVWRNDTVRMAARHHGSLHRTDVVWSPFTQATG</sequence>
<dbReference type="InterPro" id="IPR000182">
    <property type="entry name" value="GNAT_dom"/>
</dbReference>
<protein>
    <submittedName>
        <fullName evidence="2">GNAT family N-acetyltransferase</fullName>
    </submittedName>
</protein>